<dbReference type="AlphaFoldDB" id="A0AAN4Z6P0"/>
<protein>
    <submittedName>
        <fullName evidence="2">Uncharacterized protein</fullName>
    </submittedName>
</protein>
<feature type="non-terminal residue" evidence="2">
    <location>
        <position position="118"/>
    </location>
</feature>
<evidence type="ECO:0000313" key="2">
    <source>
        <dbReference type="EMBL" id="GMR32938.1"/>
    </source>
</evidence>
<evidence type="ECO:0000256" key="1">
    <source>
        <dbReference type="SAM" id="MobiDB-lite"/>
    </source>
</evidence>
<name>A0AAN4Z6P0_9BILA</name>
<dbReference type="EMBL" id="BTRK01000001">
    <property type="protein sequence ID" value="GMR32938.1"/>
    <property type="molecule type" value="Genomic_DNA"/>
</dbReference>
<gene>
    <name evidence="2" type="ORF">PMAYCL1PPCAC_03133</name>
</gene>
<sequence length="118" mass="13180">SHNYSSGRFTMQSTNLQRITCVGQPTDRVPRGSRPSTSFSSMDLPGSCLRSSQDSSIIRFAKLSGSHITLRRSSFHARRLIALPRKSTLPSYVRVQVDSRDEAQSLTGKEAIIFFVIF</sequence>
<evidence type="ECO:0000313" key="3">
    <source>
        <dbReference type="Proteomes" id="UP001328107"/>
    </source>
</evidence>
<keyword evidence="3" id="KW-1185">Reference proteome</keyword>
<reference evidence="3" key="1">
    <citation type="submission" date="2022-10" db="EMBL/GenBank/DDBJ databases">
        <title>Genome assembly of Pristionchus species.</title>
        <authorList>
            <person name="Yoshida K."/>
            <person name="Sommer R.J."/>
        </authorList>
    </citation>
    <scope>NUCLEOTIDE SEQUENCE [LARGE SCALE GENOMIC DNA]</scope>
    <source>
        <strain evidence="3">RS5460</strain>
    </source>
</reference>
<accession>A0AAN4Z6P0</accession>
<dbReference type="Proteomes" id="UP001328107">
    <property type="component" value="Unassembled WGS sequence"/>
</dbReference>
<proteinExistence type="predicted"/>
<feature type="non-terminal residue" evidence="2">
    <location>
        <position position="1"/>
    </location>
</feature>
<organism evidence="2 3">
    <name type="scientific">Pristionchus mayeri</name>
    <dbReference type="NCBI Taxonomy" id="1317129"/>
    <lineage>
        <taxon>Eukaryota</taxon>
        <taxon>Metazoa</taxon>
        <taxon>Ecdysozoa</taxon>
        <taxon>Nematoda</taxon>
        <taxon>Chromadorea</taxon>
        <taxon>Rhabditida</taxon>
        <taxon>Rhabditina</taxon>
        <taxon>Diplogasteromorpha</taxon>
        <taxon>Diplogasteroidea</taxon>
        <taxon>Neodiplogasteridae</taxon>
        <taxon>Pristionchus</taxon>
    </lineage>
</organism>
<comment type="caution">
    <text evidence="2">The sequence shown here is derived from an EMBL/GenBank/DDBJ whole genome shotgun (WGS) entry which is preliminary data.</text>
</comment>
<feature type="region of interest" description="Disordered" evidence="1">
    <location>
        <begin position="23"/>
        <end position="47"/>
    </location>
</feature>